<gene>
    <name evidence="1" type="ORF">LCGC14_1677360</name>
</gene>
<proteinExistence type="predicted"/>
<sequence length="51" mass="6090">MLAKLRFYIKRLFCKRIKLSHIKDSLNCKSCVKYAECFPAINLYEGELDYL</sequence>
<accession>A0A0F9KPK2</accession>
<reference evidence="1" key="1">
    <citation type="journal article" date="2015" name="Nature">
        <title>Complex archaea that bridge the gap between prokaryotes and eukaryotes.</title>
        <authorList>
            <person name="Spang A."/>
            <person name="Saw J.H."/>
            <person name="Jorgensen S.L."/>
            <person name="Zaremba-Niedzwiedzka K."/>
            <person name="Martijn J."/>
            <person name="Lind A.E."/>
            <person name="van Eijk R."/>
            <person name="Schleper C."/>
            <person name="Guy L."/>
            <person name="Ettema T.J."/>
        </authorList>
    </citation>
    <scope>NUCLEOTIDE SEQUENCE</scope>
</reference>
<evidence type="ECO:0000313" key="1">
    <source>
        <dbReference type="EMBL" id="KKM17285.1"/>
    </source>
</evidence>
<name>A0A0F9KPK2_9ZZZZ</name>
<comment type="caution">
    <text evidence="1">The sequence shown here is derived from an EMBL/GenBank/DDBJ whole genome shotgun (WGS) entry which is preliminary data.</text>
</comment>
<dbReference type="EMBL" id="LAZR01014491">
    <property type="protein sequence ID" value="KKM17285.1"/>
    <property type="molecule type" value="Genomic_DNA"/>
</dbReference>
<protein>
    <submittedName>
        <fullName evidence="1">Uncharacterized protein</fullName>
    </submittedName>
</protein>
<dbReference type="AlphaFoldDB" id="A0A0F9KPK2"/>
<organism evidence="1">
    <name type="scientific">marine sediment metagenome</name>
    <dbReference type="NCBI Taxonomy" id="412755"/>
    <lineage>
        <taxon>unclassified sequences</taxon>
        <taxon>metagenomes</taxon>
        <taxon>ecological metagenomes</taxon>
    </lineage>
</organism>